<comment type="caution">
    <text evidence="2">The sequence shown here is derived from an EMBL/GenBank/DDBJ whole genome shotgun (WGS) entry which is preliminary data.</text>
</comment>
<feature type="domain" description="DUF6729" evidence="1">
    <location>
        <begin position="5"/>
        <end position="150"/>
    </location>
</feature>
<proteinExistence type="predicted"/>
<dbReference type="Pfam" id="PF20499">
    <property type="entry name" value="DUF6729"/>
    <property type="match status" value="1"/>
</dbReference>
<dbReference type="PANTHER" id="PTHR24401:SF29">
    <property type="entry name" value="SI:CH211-243P7.3-RELATED"/>
    <property type="match status" value="1"/>
</dbReference>
<feature type="non-terminal residue" evidence="2">
    <location>
        <position position="150"/>
    </location>
</feature>
<gene>
    <name evidence="2" type="ORF">ABG768_021597</name>
</gene>
<dbReference type="EMBL" id="JAWDJR010000004">
    <property type="protein sequence ID" value="KAK9976392.1"/>
    <property type="molecule type" value="Genomic_DNA"/>
</dbReference>
<evidence type="ECO:0000259" key="1">
    <source>
        <dbReference type="Pfam" id="PF20499"/>
    </source>
</evidence>
<dbReference type="Proteomes" id="UP001479290">
    <property type="component" value="Unassembled WGS sequence"/>
</dbReference>
<feature type="non-terminal residue" evidence="2">
    <location>
        <position position="1"/>
    </location>
</feature>
<reference evidence="2 3" key="1">
    <citation type="submission" date="2024-05" db="EMBL/GenBank/DDBJ databases">
        <title>A high-quality chromosomal-level genome assembly of Topmouth culter (Culter alburnus).</title>
        <authorList>
            <person name="Zhao H."/>
        </authorList>
    </citation>
    <scope>NUCLEOTIDE SEQUENCE [LARGE SCALE GENOMIC DNA]</scope>
    <source>
        <strain evidence="2">CATC2023</strain>
        <tissue evidence="2">Muscle</tissue>
    </source>
</reference>
<evidence type="ECO:0000313" key="2">
    <source>
        <dbReference type="EMBL" id="KAK9976392.1"/>
    </source>
</evidence>
<dbReference type="InterPro" id="IPR046616">
    <property type="entry name" value="DUF6729"/>
</dbReference>
<name>A0AAW2ASE0_CULAL</name>
<accession>A0AAW2ASE0</accession>
<keyword evidence="3" id="KW-1185">Reference proteome</keyword>
<protein>
    <recommendedName>
        <fullName evidence="1">DUF6729 domain-containing protein</fullName>
    </recommendedName>
</protein>
<sequence>LPVHWNEHLPHFQQDWIRKTLFRASAKTGKPDLVPQLKLWWYPPQPPLIHAQPPASPDLFFCRPLFLWMPLKMWSIPLVCVQLACSNHKLTAAGLYRTVRKVLDIDGWYDLATEYLECKRCKKKYPAWSEDILGQLDMGHRCQFPALLTY</sequence>
<evidence type="ECO:0000313" key="3">
    <source>
        <dbReference type="Proteomes" id="UP001479290"/>
    </source>
</evidence>
<dbReference type="PANTHER" id="PTHR24401">
    <property type="entry name" value="SI:CH211-243P7.3-RELATED"/>
    <property type="match status" value="1"/>
</dbReference>
<organism evidence="2 3">
    <name type="scientific">Culter alburnus</name>
    <name type="common">Topmouth culter</name>
    <dbReference type="NCBI Taxonomy" id="194366"/>
    <lineage>
        <taxon>Eukaryota</taxon>
        <taxon>Metazoa</taxon>
        <taxon>Chordata</taxon>
        <taxon>Craniata</taxon>
        <taxon>Vertebrata</taxon>
        <taxon>Euteleostomi</taxon>
        <taxon>Actinopterygii</taxon>
        <taxon>Neopterygii</taxon>
        <taxon>Teleostei</taxon>
        <taxon>Ostariophysi</taxon>
        <taxon>Cypriniformes</taxon>
        <taxon>Xenocyprididae</taxon>
        <taxon>Xenocypridinae</taxon>
        <taxon>Culter</taxon>
    </lineage>
</organism>
<dbReference type="AlphaFoldDB" id="A0AAW2ASE0"/>